<comment type="similarity">
    <text evidence="1">Belongs to the glycosyltransferase 2 family.</text>
</comment>
<dbReference type="EC" id="2.4.-.-" evidence="5"/>
<feature type="domain" description="Glycosyltransferase 2-like" evidence="4">
    <location>
        <begin position="13"/>
        <end position="180"/>
    </location>
</feature>
<proteinExistence type="inferred from homology"/>
<keyword evidence="3 5" id="KW-0808">Transferase</keyword>
<reference evidence="5" key="1">
    <citation type="submission" date="2016-10" db="EMBL/GenBank/DDBJ databases">
        <title>Sequence of Gallionella enrichment culture.</title>
        <authorList>
            <person name="Poehlein A."/>
            <person name="Muehling M."/>
            <person name="Daniel R."/>
        </authorList>
    </citation>
    <scope>NUCLEOTIDE SEQUENCE</scope>
</reference>
<dbReference type="PANTHER" id="PTHR43685:SF5">
    <property type="entry name" value="GLYCOSYLTRANSFERASE EPSE-RELATED"/>
    <property type="match status" value="1"/>
</dbReference>
<dbReference type="Pfam" id="PF00535">
    <property type="entry name" value="Glycos_transf_2"/>
    <property type="match status" value="1"/>
</dbReference>
<gene>
    <name evidence="5" type="primary">epsE_4</name>
    <name evidence="5" type="ORF">GALL_10990</name>
</gene>
<dbReference type="GO" id="GO:0016757">
    <property type="term" value="F:glycosyltransferase activity"/>
    <property type="evidence" value="ECO:0007669"/>
    <property type="project" value="UniProtKB-KW"/>
</dbReference>
<dbReference type="InterPro" id="IPR029044">
    <property type="entry name" value="Nucleotide-diphossugar_trans"/>
</dbReference>
<dbReference type="InterPro" id="IPR050834">
    <property type="entry name" value="Glycosyltransf_2"/>
</dbReference>
<protein>
    <submittedName>
        <fullName evidence="5">Putative glycosyltransferase EpsE</fullName>
        <ecNumber evidence="5">2.4.-.-</ecNumber>
    </submittedName>
</protein>
<dbReference type="PANTHER" id="PTHR43685">
    <property type="entry name" value="GLYCOSYLTRANSFERASE"/>
    <property type="match status" value="1"/>
</dbReference>
<evidence type="ECO:0000256" key="1">
    <source>
        <dbReference type="ARBA" id="ARBA00006739"/>
    </source>
</evidence>
<sequence length="345" mass="38049">MTSSPQGDPPAVTVLMPVRDAAGTIGRAVQSVFRQTLREWELVIVDDGSTDGTWERLVELAAADPRIRPLRRPARGIVDALNAGLGEARGRLVARMDADDEMLPTRLEEQVSYIDERPGLGLAGCLVRFGGDRSQAPGYAMHVDWLNSLVEPGEIALSRFVESPFAHPSVLFRRELVERHGGYRGGDFPEDYELWLRWMEAGVAMEKVPRELVVWHDPPGRLSRTDARYAAEAFFRMKAPYLARATAALLGGRKLLVWGAGRLTRRRAEWVERHGLRIDGYVDIDPAKIGRPTASGLPVMGPAGLPPPSGAFVLGYVSSRGARDLIRGELRSRGFCEGRDFLMAA</sequence>
<comment type="caution">
    <text evidence="5">The sequence shown here is derived from an EMBL/GenBank/DDBJ whole genome shotgun (WGS) entry which is preliminary data.</text>
</comment>
<dbReference type="SUPFAM" id="SSF53448">
    <property type="entry name" value="Nucleotide-diphospho-sugar transferases"/>
    <property type="match status" value="1"/>
</dbReference>
<evidence type="ECO:0000256" key="2">
    <source>
        <dbReference type="ARBA" id="ARBA00022676"/>
    </source>
</evidence>
<accession>A0A1J5TCX7</accession>
<dbReference type="InterPro" id="IPR001173">
    <property type="entry name" value="Glyco_trans_2-like"/>
</dbReference>
<organism evidence="5">
    <name type="scientific">mine drainage metagenome</name>
    <dbReference type="NCBI Taxonomy" id="410659"/>
    <lineage>
        <taxon>unclassified sequences</taxon>
        <taxon>metagenomes</taxon>
        <taxon>ecological metagenomes</taxon>
    </lineage>
</organism>
<evidence type="ECO:0000259" key="4">
    <source>
        <dbReference type="Pfam" id="PF00535"/>
    </source>
</evidence>
<keyword evidence="2 5" id="KW-0328">Glycosyltransferase</keyword>
<name>A0A1J5TCX7_9ZZZZ</name>
<evidence type="ECO:0000256" key="3">
    <source>
        <dbReference type="ARBA" id="ARBA00022679"/>
    </source>
</evidence>
<dbReference type="EMBL" id="MLJW01000002">
    <property type="protein sequence ID" value="OIR18759.1"/>
    <property type="molecule type" value="Genomic_DNA"/>
</dbReference>
<dbReference type="AlphaFoldDB" id="A0A1J5TCX7"/>
<dbReference type="Gene3D" id="3.90.550.10">
    <property type="entry name" value="Spore Coat Polysaccharide Biosynthesis Protein SpsA, Chain A"/>
    <property type="match status" value="1"/>
</dbReference>
<evidence type="ECO:0000313" key="5">
    <source>
        <dbReference type="EMBL" id="OIR18759.1"/>
    </source>
</evidence>